<dbReference type="GO" id="GO:0016020">
    <property type="term" value="C:membrane"/>
    <property type="evidence" value="ECO:0007669"/>
    <property type="project" value="InterPro"/>
</dbReference>
<accession>A0A917BLW6</accession>
<feature type="chain" id="PRO_5039183136" description="Putative aliphatic sulfonates-binding protein" evidence="6">
    <location>
        <begin position="23"/>
        <end position="339"/>
    </location>
</feature>
<comment type="similarity">
    <text evidence="1">Belongs to the bacterial solute-binding protein SsuA/TauA family.</text>
</comment>
<reference evidence="8" key="2">
    <citation type="submission" date="2020-09" db="EMBL/GenBank/DDBJ databases">
        <authorList>
            <person name="Sun Q."/>
            <person name="Zhou Y."/>
        </authorList>
    </citation>
    <scope>NUCLEOTIDE SEQUENCE</scope>
    <source>
        <strain evidence="8">CGMCC 1.16067</strain>
    </source>
</reference>
<dbReference type="FunFam" id="3.40.190.10:FF:000050">
    <property type="entry name" value="Sulfonate ABC transporter substrate-binding protein"/>
    <property type="match status" value="1"/>
</dbReference>
<protein>
    <recommendedName>
        <fullName evidence="5">Putative aliphatic sulfonates-binding protein</fullName>
    </recommendedName>
</protein>
<feature type="domain" description="Solute-binding protein family 3/N-terminal" evidence="7">
    <location>
        <begin position="45"/>
        <end position="258"/>
    </location>
</feature>
<evidence type="ECO:0000256" key="3">
    <source>
        <dbReference type="ARBA" id="ARBA00022729"/>
    </source>
</evidence>
<dbReference type="Pfam" id="PF12974">
    <property type="entry name" value="Phosphonate-bd"/>
    <property type="match status" value="1"/>
</dbReference>
<dbReference type="EMBL" id="BMKQ01000001">
    <property type="protein sequence ID" value="GGF48662.1"/>
    <property type="molecule type" value="Genomic_DNA"/>
</dbReference>
<dbReference type="RefSeq" id="WP_188779923.1">
    <property type="nucleotide sequence ID" value="NZ_BMKQ01000001.1"/>
</dbReference>
<dbReference type="NCBIfam" id="TIGR01728">
    <property type="entry name" value="SsuA_fam"/>
    <property type="match status" value="1"/>
</dbReference>
<name>A0A917BLW6_9ACTN</name>
<dbReference type="SUPFAM" id="SSF53850">
    <property type="entry name" value="Periplasmic binding protein-like II"/>
    <property type="match status" value="1"/>
</dbReference>
<comment type="caution">
    <text evidence="8">The sequence shown here is derived from an EMBL/GenBank/DDBJ whole genome shotgun (WGS) entry which is preliminary data.</text>
</comment>
<proteinExistence type="inferred from homology"/>
<dbReference type="CDD" id="cd13558">
    <property type="entry name" value="PBP2_SsuA_like_2"/>
    <property type="match status" value="1"/>
</dbReference>
<evidence type="ECO:0000313" key="9">
    <source>
        <dbReference type="Proteomes" id="UP000649179"/>
    </source>
</evidence>
<dbReference type="AlphaFoldDB" id="A0A917BLW6"/>
<comment type="function">
    <text evidence="4">Part of a binding-protein-dependent transport system for aliphatic sulfonates. Putative binding protein.</text>
</comment>
<evidence type="ECO:0000256" key="5">
    <source>
        <dbReference type="ARBA" id="ARBA00070228"/>
    </source>
</evidence>
<evidence type="ECO:0000259" key="7">
    <source>
        <dbReference type="SMART" id="SM00062"/>
    </source>
</evidence>
<dbReference type="Gene3D" id="3.40.190.10">
    <property type="entry name" value="Periplasmic binding protein-like II"/>
    <property type="match status" value="2"/>
</dbReference>
<dbReference type="PANTHER" id="PTHR30024:SF48">
    <property type="entry name" value="ABC TRANSPORTER SUBSTRATE-BINDING PROTEIN"/>
    <property type="match status" value="1"/>
</dbReference>
<evidence type="ECO:0000256" key="1">
    <source>
        <dbReference type="ARBA" id="ARBA00010742"/>
    </source>
</evidence>
<keyword evidence="2" id="KW-0813">Transport</keyword>
<sequence length="339" mass="35358">MRTPARLLGPLAAVLLAVPALAGCGGSSNADAVRSDGSVDLAKVTLVVGDQKGGSKALLSAAGELDTPYEIDWKPFTSGPPLLDAVSSGAVDLGGVGNTPPLFAIDQKKKLRAISAYDQGAYGDAIVVPRGSTVRSIADLKGKKVALAKGSSANYSLLAQLKKVGLTFDDITPVWLQPTEALAAFKGGSVDAWAIWDPFTAQAEQDAGARVVANGKGLVNGLNFQVAGDDALHDKATRAAMSDYVGRLAAAQRWAGEHKPQWSAAWAKETGLDRSVTDAAVERKTFTPRPVDGSVIATEQEMWDAFAAQKQVSGHPRLADWFSTDFNDTVARATGKAAS</sequence>
<dbReference type="Proteomes" id="UP000649179">
    <property type="component" value="Unassembled WGS sequence"/>
</dbReference>
<evidence type="ECO:0000256" key="2">
    <source>
        <dbReference type="ARBA" id="ARBA00022448"/>
    </source>
</evidence>
<keyword evidence="3 6" id="KW-0732">Signal</keyword>
<feature type="signal peptide" evidence="6">
    <location>
        <begin position="1"/>
        <end position="22"/>
    </location>
</feature>
<reference evidence="8" key="1">
    <citation type="journal article" date="2014" name="Int. J. Syst. Evol. Microbiol.">
        <title>Complete genome sequence of Corynebacterium casei LMG S-19264T (=DSM 44701T), isolated from a smear-ripened cheese.</title>
        <authorList>
            <consortium name="US DOE Joint Genome Institute (JGI-PGF)"/>
            <person name="Walter F."/>
            <person name="Albersmeier A."/>
            <person name="Kalinowski J."/>
            <person name="Ruckert C."/>
        </authorList>
    </citation>
    <scope>NUCLEOTIDE SEQUENCE</scope>
    <source>
        <strain evidence="8">CGMCC 1.16067</strain>
    </source>
</reference>
<organism evidence="8 9">
    <name type="scientific">Marmoricola endophyticus</name>
    <dbReference type="NCBI Taxonomy" id="2040280"/>
    <lineage>
        <taxon>Bacteria</taxon>
        <taxon>Bacillati</taxon>
        <taxon>Actinomycetota</taxon>
        <taxon>Actinomycetes</taxon>
        <taxon>Propionibacteriales</taxon>
        <taxon>Nocardioidaceae</taxon>
        <taxon>Marmoricola</taxon>
    </lineage>
</organism>
<dbReference type="InterPro" id="IPR010067">
    <property type="entry name" value="ABC_SsuA_sub-bd"/>
</dbReference>
<dbReference type="SMART" id="SM00062">
    <property type="entry name" value="PBPb"/>
    <property type="match status" value="1"/>
</dbReference>
<evidence type="ECO:0000256" key="4">
    <source>
        <dbReference type="ARBA" id="ARBA00055538"/>
    </source>
</evidence>
<dbReference type="PANTHER" id="PTHR30024">
    <property type="entry name" value="ALIPHATIC SULFONATES-BINDING PROTEIN-RELATED"/>
    <property type="match status" value="1"/>
</dbReference>
<dbReference type="GO" id="GO:0042626">
    <property type="term" value="F:ATPase-coupled transmembrane transporter activity"/>
    <property type="evidence" value="ECO:0007669"/>
    <property type="project" value="InterPro"/>
</dbReference>
<keyword evidence="9" id="KW-1185">Reference proteome</keyword>
<evidence type="ECO:0000256" key="6">
    <source>
        <dbReference type="SAM" id="SignalP"/>
    </source>
</evidence>
<evidence type="ECO:0000313" key="8">
    <source>
        <dbReference type="EMBL" id="GGF48662.1"/>
    </source>
</evidence>
<gene>
    <name evidence="8" type="primary">ssuA</name>
    <name evidence="8" type="ORF">GCM10011519_23350</name>
</gene>
<dbReference type="InterPro" id="IPR001638">
    <property type="entry name" value="Solute-binding_3/MltF_N"/>
</dbReference>
<dbReference type="PROSITE" id="PS51257">
    <property type="entry name" value="PROKAR_LIPOPROTEIN"/>
    <property type="match status" value="1"/>
</dbReference>